<proteinExistence type="predicted"/>
<evidence type="ECO:0000313" key="2">
    <source>
        <dbReference type="EMBL" id="SME99789.1"/>
    </source>
</evidence>
<feature type="chain" id="PRO_5012124950" description="Secreted protein" evidence="1">
    <location>
        <begin position="27"/>
        <end position="82"/>
    </location>
</feature>
<organism evidence="2 3">
    <name type="scientific">Pseudobacteriovorax antillogorgiicola</name>
    <dbReference type="NCBI Taxonomy" id="1513793"/>
    <lineage>
        <taxon>Bacteria</taxon>
        <taxon>Pseudomonadati</taxon>
        <taxon>Bdellovibrionota</taxon>
        <taxon>Oligoflexia</taxon>
        <taxon>Oligoflexales</taxon>
        <taxon>Pseudobacteriovoracaceae</taxon>
        <taxon>Pseudobacteriovorax</taxon>
    </lineage>
</organism>
<protein>
    <recommendedName>
        <fullName evidence="4">Secreted protein</fullName>
    </recommendedName>
</protein>
<name>A0A1Y6BBT6_9BACT</name>
<dbReference type="EMBL" id="FWZT01000003">
    <property type="protein sequence ID" value="SME99789.1"/>
    <property type="molecule type" value="Genomic_DNA"/>
</dbReference>
<keyword evidence="1" id="KW-0732">Signal</keyword>
<dbReference type="AlphaFoldDB" id="A0A1Y6BBT6"/>
<sequence length="82" mass="8268">MKKNKPSLLAATSLLAAVSLSSAAHGGCPMSVDPGPITENPSEPGISDIFDTLVSLGMGVGDSTDSQIVKDKDKTAPGLLCI</sequence>
<dbReference type="Proteomes" id="UP000192907">
    <property type="component" value="Unassembled WGS sequence"/>
</dbReference>
<accession>A0A1Y6BBT6</accession>
<evidence type="ECO:0000313" key="3">
    <source>
        <dbReference type="Proteomes" id="UP000192907"/>
    </source>
</evidence>
<keyword evidence="3" id="KW-1185">Reference proteome</keyword>
<dbReference type="STRING" id="1513793.SAMN06296036_10337"/>
<reference evidence="3" key="1">
    <citation type="submission" date="2017-04" db="EMBL/GenBank/DDBJ databases">
        <authorList>
            <person name="Varghese N."/>
            <person name="Submissions S."/>
        </authorList>
    </citation>
    <scope>NUCLEOTIDE SEQUENCE [LARGE SCALE GENOMIC DNA]</scope>
    <source>
        <strain evidence="3">RKEM611</strain>
    </source>
</reference>
<evidence type="ECO:0008006" key="4">
    <source>
        <dbReference type="Google" id="ProtNLM"/>
    </source>
</evidence>
<feature type="signal peptide" evidence="1">
    <location>
        <begin position="1"/>
        <end position="26"/>
    </location>
</feature>
<dbReference type="RefSeq" id="WP_132316313.1">
    <property type="nucleotide sequence ID" value="NZ_FWZT01000003.1"/>
</dbReference>
<evidence type="ECO:0000256" key="1">
    <source>
        <dbReference type="SAM" id="SignalP"/>
    </source>
</evidence>
<gene>
    <name evidence="2" type="ORF">SAMN06296036_10337</name>
</gene>